<evidence type="ECO:0000256" key="6">
    <source>
        <dbReference type="ARBA" id="ARBA00023136"/>
    </source>
</evidence>
<keyword evidence="6" id="KW-0472">Membrane</keyword>
<evidence type="ECO:0000256" key="3">
    <source>
        <dbReference type="ARBA" id="ARBA00022475"/>
    </source>
</evidence>
<name>A0A150WTU9_BDEBC</name>
<dbReference type="GO" id="GO:0005886">
    <property type="term" value="C:plasma membrane"/>
    <property type="evidence" value="ECO:0007669"/>
    <property type="project" value="UniProtKB-SubCell"/>
</dbReference>
<sequence>MSRRRRYELPTKKNSTFTLNITSMTDMFTIMLVFLLQTYSTAEVQITPDSSLRLPSSASMVNATESVKISLSREALKIDQTKIADVKNADFLPQDLEDKDSNFIKPLFQELDRLAKSESEKDKAFIKEGRILLQADKELPYATLRKVMYTASMAGFPQLKLVTLVGE</sequence>
<evidence type="ECO:0000256" key="2">
    <source>
        <dbReference type="ARBA" id="ARBA00005811"/>
    </source>
</evidence>
<proteinExistence type="inferred from homology"/>
<organism evidence="8 9">
    <name type="scientific">Bdellovibrio bacteriovorus</name>
    <dbReference type="NCBI Taxonomy" id="959"/>
    <lineage>
        <taxon>Bacteria</taxon>
        <taxon>Pseudomonadati</taxon>
        <taxon>Bdellovibrionota</taxon>
        <taxon>Bdellovibrionia</taxon>
        <taxon>Bdellovibrionales</taxon>
        <taxon>Pseudobdellovibrionaceae</taxon>
        <taxon>Bdellovibrio</taxon>
    </lineage>
</organism>
<dbReference type="Proteomes" id="UP000075391">
    <property type="component" value="Unassembled WGS sequence"/>
</dbReference>
<dbReference type="OrthoDB" id="5294637at2"/>
<keyword evidence="7" id="KW-0813">Transport</keyword>
<evidence type="ECO:0000256" key="1">
    <source>
        <dbReference type="ARBA" id="ARBA00004162"/>
    </source>
</evidence>
<evidence type="ECO:0000256" key="7">
    <source>
        <dbReference type="RuleBase" id="RU003879"/>
    </source>
</evidence>
<keyword evidence="3" id="KW-1003">Cell membrane</keyword>
<dbReference type="GO" id="GO:0022857">
    <property type="term" value="F:transmembrane transporter activity"/>
    <property type="evidence" value="ECO:0007669"/>
    <property type="project" value="InterPro"/>
</dbReference>
<reference evidence="8 9" key="1">
    <citation type="submission" date="2016-03" db="EMBL/GenBank/DDBJ databases">
        <authorList>
            <person name="Ploux O."/>
        </authorList>
    </citation>
    <scope>NUCLEOTIDE SEQUENCE [LARGE SCALE GENOMIC DNA]</scope>
    <source>
        <strain evidence="8 9">BER2</strain>
    </source>
</reference>
<keyword evidence="4 7" id="KW-0812">Transmembrane</keyword>
<protein>
    <submittedName>
        <fullName evidence="8">Adventurous gliding motility protein S</fullName>
    </submittedName>
</protein>
<comment type="similarity">
    <text evidence="2 7">Belongs to the ExbD/TolR family.</text>
</comment>
<keyword evidence="5" id="KW-1133">Transmembrane helix</keyword>
<dbReference type="Pfam" id="PF02472">
    <property type="entry name" value="ExbD"/>
    <property type="match status" value="1"/>
</dbReference>
<evidence type="ECO:0000313" key="8">
    <source>
        <dbReference type="EMBL" id="KYG69937.1"/>
    </source>
</evidence>
<dbReference type="AlphaFoldDB" id="A0A150WTU9"/>
<gene>
    <name evidence="8" type="ORF">AZI85_14620</name>
</gene>
<evidence type="ECO:0000313" key="9">
    <source>
        <dbReference type="Proteomes" id="UP000075391"/>
    </source>
</evidence>
<dbReference type="InterPro" id="IPR003400">
    <property type="entry name" value="ExbD"/>
</dbReference>
<accession>A0A150WTU9</accession>
<comment type="caution">
    <text evidence="8">The sequence shown here is derived from an EMBL/GenBank/DDBJ whole genome shotgun (WGS) entry which is preliminary data.</text>
</comment>
<evidence type="ECO:0000256" key="4">
    <source>
        <dbReference type="ARBA" id="ARBA00022692"/>
    </source>
</evidence>
<keyword evidence="7" id="KW-0653">Protein transport</keyword>
<dbReference type="RefSeq" id="WP_063242858.1">
    <property type="nucleotide sequence ID" value="NZ_LUKF01000003.1"/>
</dbReference>
<evidence type="ECO:0000256" key="5">
    <source>
        <dbReference type="ARBA" id="ARBA00022989"/>
    </source>
</evidence>
<dbReference type="EMBL" id="LUKF01000003">
    <property type="protein sequence ID" value="KYG69937.1"/>
    <property type="molecule type" value="Genomic_DNA"/>
</dbReference>
<comment type="subcellular location">
    <subcellularLocation>
        <location evidence="1">Cell membrane</location>
        <topology evidence="1">Single-pass membrane protein</topology>
    </subcellularLocation>
    <subcellularLocation>
        <location evidence="7">Cell membrane</location>
        <topology evidence="7">Single-pass type II membrane protein</topology>
    </subcellularLocation>
</comment>
<dbReference type="GO" id="GO:0015031">
    <property type="term" value="P:protein transport"/>
    <property type="evidence" value="ECO:0007669"/>
    <property type="project" value="UniProtKB-KW"/>
</dbReference>